<name>A0A0M4EL29_DROBS</name>
<organism evidence="1 2">
    <name type="scientific">Drosophila busckii</name>
    <name type="common">Fruit fly</name>
    <dbReference type="NCBI Taxonomy" id="30019"/>
    <lineage>
        <taxon>Eukaryota</taxon>
        <taxon>Metazoa</taxon>
        <taxon>Ecdysozoa</taxon>
        <taxon>Arthropoda</taxon>
        <taxon>Hexapoda</taxon>
        <taxon>Insecta</taxon>
        <taxon>Pterygota</taxon>
        <taxon>Neoptera</taxon>
        <taxon>Endopterygota</taxon>
        <taxon>Diptera</taxon>
        <taxon>Brachycera</taxon>
        <taxon>Muscomorpha</taxon>
        <taxon>Ephydroidea</taxon>
        <taxon>Drosophilidae</taxon>
        <taxon>Drosophila</taxon>
    </lineage>
</organism>
<dbReference type="GO" id="GO:0005886">
    <property type="term" value="C:plasma membrane"/>
    <property type="evidence" value="ECO:0007669"/>
    <property type="project" value="TreeGrafter"/>
</dbReference>
<protein>
    <submittedName>
        <fullName evidence="1">CG13178</fullName>
    </submittedName>
</protein>
<dbReference type="OrthoDB" id="2157380at2759"/>
<dbReference type="PANTHER" id="PTHR21439">
    <property type="entry name" value="OXIDORED-NITRO DOMAIN-CONTAINING PROTEIN"/>
    <property type="match status" value="1"/>
</dbReference>
<dbReference type="AlphaFoldDB" id="A0A0M4EL29"/>
<gene>
    <name evidence="1" type="ORF">Dbus_chr2Rg1784</name>
</gene>
<evidence type="ECO:0000313" key="2">
    <source>
        <dbReference type="Proteomes" id="UP000494163"/>
    </source>
</evidence>
<proteinExistence type="predicted"/>
<reference evidence="1 2" key="1">
    <citation type="submission" date="2015-08" db="EMBL/GenBank/DDBJ databases">
        <title>Ancestral chromatin configuration constrains chromatin evolution on differentiating sex chromosomes in Drosophila.</title>
        <authorList>
            <person name="Zhou Q."/>
            <person name="Bachtrog D."/>
        </authorList>
    </citation>
    <scope>NUCLEOTIDE SEQUENCE [LARGE SCALE GENOMIC DNA]</scope>
    <source>
        <tissue evidence="1">Whole larvae</tissue>
    </source>
</reference>
<accession>A0A0M4EL29</accession>
<dbReference type="GO" id="GO:0005737">
    <property type="term" value="C:cytoplasm"/>
    <property type="evidence" value="ECO:0007669"/>
    <property type="project" value="TreeGrafter"/>
</dbReference>
<dbReference type="PANTHER" id="PTHR21439:SF0">
    <property type="entry name" value="PROTEIN OSCP1"/>
    <property type="match status" value="1"/>
</dbReference>
<dbReference type="STRING" id="30019.A0A0M4EL29"/>
<dbReference type="InterPro" id="IPR019332">
    <property type="entry name" value="OSCP1"/>
</dbReference>
<dbReference type="Proteomes" id="UP000494163">
    <property type="component" value="Chromosome 2R"/>
</dbReference>
<evidence type="ECO:0000313" key="1">
    <source>
        <dbReference type="EMBL" id="ALC42205.1"/>
    </source>
</evidence>
<sequence>MSTQSQRVLNPRANVFLLLNLGCEALFVIDQRLKAQLIPQEKSVQVIRDITTVLLEPKFIESLISGSIHESAQLLTVEHCKFMINDIATCSLMRLDGNSMEKLWSLMTMLYKWQLFLSRHQHHLLDITFRHLDAVNKLNAKRHLLIDYTKNTLLDFWNSCDEQQQLSIYGTNKAWLQCFNTKITLLIRLGFQSMDGSFLPAIEHSQHDVYVQSIGENIYIKSSELALQQQLEQQQSQQLDLAAQLNIPQSSGDLQPMDANQFQRQFEQTFSNILFEDTDNNLAIVAPSSTQANNNANGCEFVQLPSANGSGLAGGNGLQQDLLDLYSKMA</sequence>
<dbReference type="OMA" id="PDAKRHM"/>
<dbReference type="EMBL" id="CP012524">
    <property type="protein sequence ID" value="ALC42205.1"/>
    <property type="molecule type" value="Genomic_DNA"/>
</dbReference>
<keyword evidence="2" id="KW-1185">Reference proteome</keyword>
<dbReference type="Pfam" id="PF10188">
    <property type="entry name" value="Oscp1"/>
    <property type="match status" value="1"/>
</dbReference>